<proteinExistence type="predicted"/>
<reference evidence="3" key="1">
    <citation type="submission" date="2021-03" db="EMBL/GenBank/DDBJ databases">
        <authorList>
            <person name="Wang G."/>
        </authorList>
    </citation>
    <scope>NUCLEOTIDE SEQUENCE</scope>
    <source>
        <strain evidence="3">KCTC 12899</strain>
    </source>
</reference>
<evidence type="ECO:0000256" key="1">
    <source>
        <dbReference type="SAM" id="SignalP"/>
    </source>
</evidence>
<feature type="chain" id="PRO_5035293766" description="Tox-REase-7 domain-containing protein" evidence="1">
    <location>
        <begin position="25"/>
        <end position="1782"/>
    </location>
</feature>
<dbReference type="PANTHER" id="PTHR32305:SF15">
    <property type="entry name" value="PROTEIN RHSA-RELATED"/>
    <property type="match status" value="1"/>
</dbReference>
<evidence type="ECO:0000313" key="4">
    <source>
        <dbReference type="Proteomes" id="UP000664417"/>
    </source>
</evidence>
<keyword evidence="4" id="KW-1185">Reference proteome</keyword>
<comment type="caution">
    <text evidence="3">The sequence shown here is derived from an EMBL/GenBank/DDBJ whole genome shotgun (WGS) entry which is preliminary data.</text>
</comment>
<dbReference type="Pfam" id="PF15649">
    <property type="entry name" value="Tox-REase-7"/>
    <property type="match status" value="1"/>
</dbReference>
<dbReference type="InterPro" id="IPR028903">
    <property type="entry name" value="Tox-REase-7_dom"/>
</dbReference>
<organism evidence="3 4">
    <name type="scientific">Acanthopleuribacter pedis</name>
    <dbReference type="NCBI Taxonomy" id="442870"/>
    <lineage>
        <taxon>Bacteria</taxon>
        <taxon>Pseudomonadati</taxon>
        <taxon>Acidobacteriota</taxon>
        <taxon>Holophagae</taxon>
        <taxon>Acanthopleuribacterales</taxon>
        <taxon>Acanthopleuribacteraceae</taxon>
        <taxon>Acanthopleuribacter</taxon>
    </lineage>
</organism>
<evidence type="ECO:0000313" key="3">
    <source>
        <dbReference type="EMBL" id="MBO1319024.1"/>
    </source>
</evidence>
<dbReference type="NCBIfam" id="TIGR03696">
    <property type="entry name" value="Rhs_assc_core"/>
    <property type="match status" value="1"/>
</dbReference>
<protein>
    <recommendedName>
        <fullName evidence="2">Tox-REase-7 domain-containing protein</fullName>
    </recommendedName>
</protein>
<dbReference type="RefSeq" id="WP_207858845.1">
    <property type="nucleotide sequence ID" value="NZ_JAFREP010000008.1"/>
</dbReference>
<dbReference type="InterPro" id="IPR050708">
    <property type="entry name" value="T6SS_VgrG/RHS"/>
</dbReference>
<feature type="signal peptide" evidence="1">
    <location>
        <begin position="1"/>
        <end position="24"/>
    </location>
</feature>
<dbReference type="EMBL" id="JAFREP010000008">
    <property type="protein sequence ID" value="MBO1319024.1"/>
    <property type="molecule type" value="Genomic_DNA"/>
</dbReference>
<dbReference type="PANTHER" id="PTHR32305">
    <property type="match status" value="1"/>
</dbReference>
<gene>
    <name evidence="3" type="ORF">J3U88_11195</name>
</gene>
<dbReference type="Proteomes" id="UP000664417">
    <property type="component" value="Unassembled WGS sequence"/>
</dbReference>
<dbReference type="Gene3D" id="2.180.10.10">
    <property type="entry name" value="RHS repeat-associated core"/>
    <property type="match status" value="2"/>
</dbReference>
<name>A0A8J7Q8T1_9BACT</name>
<evidence type="ECO:0000259" key="2">
    <source>
        <dbReference type="Pfam" id="PF15649"/>
    </source>
</evidence>
<accession>A0A8J7Q8T1</accession>
<keyword evidence="1" id="KW-0732">Signal</keyword>
<sequence>MQRSTFFRTCALALAVLSFFPLFAFQEPPITRIAPRELPTQREKIEPLSSDADQIGLRTEIPYTHINEFTGKLNITLEAVGVPGLSLTPIYKTPEEPYCRNSSDFQLCQLSGTPDSHNLGLGWRFNLGYIVARNRVISSAFADWERVRFVDSAGNAAVFGRDALFQKGPFDGGARDACDTFGCLPEQADVHFIDRSLRRITRQWRDDGSLLQGFSQSNYYLKEPNGQVTEFLAQRRVTDEANRSAVRFYPIRITQPNGRSLTVTYVGGLDADGTVPEPARIASLVDQDGRRLVIDYHGPESVHQGLPEKVELRYGSQTKLMARFGYQTVVAGTRRTQSLHTVTTAEGRTFTITAGLEGRDKPVVTDLQLPGGGLIHYDWAVQPFKYVHVDDGDCRPRRADDDCIELETRERDYLRLSSVSHGQSWLALSYRQGSPDEEWEFDGRGFIEVTVFEEMMETFNERTTRYINTPIHHTLYQTFEFDYLVGLPATQRTLFGSEVARESWDYTPVLSIGGHAGGDAVRIHAVKKHGRLIDNVWLDRHYSYAWYGADTGLDASRIHEGYLAPLRIREQARDSAYYREQVFEYDHRVVADFAGTDDTRFDAYALSLPTMLEERGLTRDGPATLKRTVLKYEDPRFPLPTTKIYHRNATETEVETLSYHPGGRNRGYLATRTFGGVSTIHTQDYQFGIPRYEVQPESTPIIRYLNFDGTLESETKNGITTEYRYDNDRRLTRILRPGRPDEVTRYRDDHLGSSRFWEFTEGVANSDVIQFDFPTPALGVGFVTPTVPIETITRDGMGRVVKRLQGVWSYADYETTTKYDAFGRVAYETDSRARGIAYRYDVVGRVVKTWLFALGGSVGLDQAPTTDFAYTRTADGNLITVETARTHRDGTAKVKRVEHDILGRVVRASTNGHETVVTHTAHPRGTETVTTPFNNPAYARRQVTSWLGQLMEERHPEMDEPMGYAYDGRGLRVHQYAGELPNPVWEVWNRYDGLGRLVLQEGRNLLTVGQEVLRPIKQFTFDDLNRLVRATAYNDDGFSAPVVTHYRDFNAQHQPRVIELRLPRLQPGDLAEQGRLTRDVTGVRTYQIKQAYDHLGRVREVQHPNGRVAARNHSYHHQELQVYYGRGPEDPAGPDFFKVVGATHFWTPGSAPWWRKLDGGRCQSSDCLPVFPGPATDDATLQALIDDVVARVAQTPISPAGTRSGTGPADAPEHQALADYLDLEDGSNRAAAPIQMVTFFNTFDAAHRAVASRITAAGASQALVAMNHIRYNEFGFITGFERQDAMFPEGIHINHGYDALGRLAGFSLGAETNRYGYDDAGNLLTRSGLTLWAGKTRLQLPAFQANLAGDNPYQIGTGNQFDRLGRLVANGGKHSRYRRNGRLDLVLVGTKHVPGFLRSNVEAKHFYDAFGQRVVSIRPNESRITYSIRDQNHSVITEEEVATNGLSDGNALLARRQYITHQGQAVFTETQRFIAGGLASTAYRYRMPDRTGNPILTWAPQDAPNARQQFYSPYGLQMVAGNTFEGPHGFTGHEEDPDGLIYMRARFYNPEAGCFTQPDPGRDFDATIPTSYNLYAYARSNPMGGYDPSGEVVETLWDVANIGMGVVSAVDNISQGNWGAAAIDAGGVALDIGATLIPGVPGGAGTAIKAAGGASEAGAMLAKHGTEMMAMASAAATRLQQNVKKGLAFEKKIGLPKNTSRIIIKNSRVDFRVPDFLDDFDKTIGEAKATKKIHLSSQIREYLQFAKEANYTFTLYVNQSTILTGPLQKLIDSGEIILERVK</sequence>
<dbReference type="InterPro" id="IPR022385">
    <property type="entry name" value="Rhs_assc_core"/>
</dbReference>
<feature type="domain" description="Tox-REase-7" evidence="2">
    <location>
        <begin position="1688"/>
        <end position="1767"/>
    </location>
</feature>